<evidence type="ECO:0000256" key="1">
    <source>
        <dbReference type="ARBA" id="ARBA00001974"/>
    </source>
</evidence>
<protein>
    <submittedName>
        <fullName evidence="8">Adrenodoxin reductase, putative,ferredoxin NADP reductase-like protein, putative</fullName>
    </submittedName>
</protein>
<evidence type="ECO:0000256" key="4">
    <source>
        <dbReference type="ARBA" id="ARBA00022857"/>
    </source>
</evidence>
<dbReference type="SUPFAM" id="SSF51971">
    <property type="entry name" value="Nucleotide-binding domain"/>
    <property type="match status" value="1"/>
</dbReference>
<evidence type="ECO:0000256" key="5">
    <source>
        <dbReference type="ARBA" id="ARBA00023002"/>
    </source>
</evidence>
<dbReference type="Pfam" id="PF07992">
    <property type="entry name" value="Pyr_redox_2"/>
    <property type="match status" value="1"/>
</dbReference>
<dbReference type="Gene3D" id="3.50.50.60">
    <property type="entry name" value="FAD/NAD(P)-binding domain"/>
    <property type="match status" value="1"/>
</dbReference>
<sequence length="602" mass="66502">MFLHATRRLCFAGTAVWRVGQQQPSPTSAPRVQIAVVGSGPSGCYVARLLTKRRDDIHVDVFERMPVPFGLCRYGVAPDHPEVKNVERQFLDMFKSGRVTWIGNVTIGKDIPMETLLEHYTAVVVATGADANRKLHIPGEELGGVISAGDFVRYYNTYPFPYGSPRFCPFDLETAREAVIIGNGNVAMDCARVMAASYKYFCETDMNCVAIREFMKNRIRRINIVARRGHAHSAFTIAEFRELTRFHSDTVRVVVDPFDLQEALRVPSANPRARKRLLELVSRFVYTSGDGNAAGGNLPDAPPAPPPLQLQQQQQPKNARGPCVIHMRYHLKPLRFLPHPERRNYVGAVEFERTDVDDGENAKNSTTIRLPCDVAITSVGYFSVDIPGVAFDHARGVIPHQNGRVTGQPRLYCAGWVKNGPKGVILQSLMDAQETVASIFEDLDNKVLPTDDGISTSVPSSPGSEQHADSSSHVSGAENGRFFGKYGLIDYFVEKRLEPVSLAGLERILHVEEERGIDLGKRMEKIDNVRGMLDVALGGAVGKKANNAIRGITNERPDALLYLNELLDDTTDLAPLARQLAKEVPPLMAAQHPPGELHPSQL</sequence>
<evidence type="ECO:0000256" key="3">
    <source>
        <dbReference type="ARBA" id="ARBA00022827"/>
    </source>
</evidence>
<dbReference type="InterPro" id="IPR055275">
    <property type="entry name" value="Ferredox_Rdtase"/>
</dbReference>
<evidence type="ECO:0000259" key="7">
    <source>
        <dbReference type="Pfam" id="PF07992"/>
    </source>
</evidence>
<dbReference type="PANTHER" id="PTHR48467">
    <property type="entry name" value="GLUTAMATE SYNTHASE 1 [NADH], CHLOROPLASTIC-LIKE"/>
    <property type="match status" value="1"/>
</dbReference>
<proteinExistence type="predicted"/>
<dbReference type="InterPro" id="IPR023753">
    <property type="entry name" value="FAD/NAD-binding_dom"/>
</dbReference>
<feature type="compositionally biased region" description="Polar residues" evidence="6">
    <location>
        <begin position="453"/>
        <end position="474"/>
    </location>
</feature>
<reference evidence="8 9" key="1">
    <citation type="journal article" date="2012" name="BMC Genomics">
        <title>Comparative genomic analysis of human infective Trypanosoma cruzi lineages with the bat-restricted subspecies T. cruzi marinkellei.</title>
        <authorList>
            <person name="Franzen O."/>
            <person name="Talavera-Lopez C."/>
            <person name="Ochaya S."/>
            <person name="Butler C.E."/>
            <person name="Messenger L.A."/>
            <person name="Lewis M.D."/>
            <person name="Llewellyn M.S."/>
            <person name="Marinkelle C.J."/>
            <person name="Tyler K.M."/>
            <person name="Miles M.A."/>
            <person name="Andersson B."/>
        </authorList>
    </citation>
    <scope>NUCLEOTIDE SEQUENCE [LARGE SCALE GENOMIC DNA]</scope>
    <source>
        <strain evidence="8 9">B7</strain>
    </source>
</reference>
<dbReference type="OrthoDB" id="333024at2759"/>
<gene>
    <name evidence="8" type="ORF">MOQ_005599</name>
</gene>
<keyword evidence="9" id="KW-1185">Reference proteome</keyword>
<feature type="region of interest" description="Disordered" evidence="6">
    <location>
        <begin position="292"/>
        <end position="317"/>
    </location>
</feature>
<dbReference type="InterPro" id="IPR036188">
    <property type="entry name" value="FAD/NAD-bd_sf"/>
</dbReference>
<name>K2MU89_TRYCR</name>
<dbReference type="PRINTS" id="PR00419">
    <property type="entry name" value="ADXRDTASE"/>
</dbReference>
<feature type="domain" description="FAD/NAD(P)-binding" evidence="7">
    <location>
        <begin position="33"/>
        <end position="196"/>
    </location>
</feature>
<feature type="region of interest" description="Disordered" evidence="6">
    <location>
        <begin position="451"/>
        <end position="475"/>
    </location>
</feature>
<keyword evidence="4" id="KW-0521">NADP</keyword>
<dbReference type="Gene3D" id="3.40.50.720">
    <property type="entry name" value="NAD(P)-binding Rossmann-like Domain"/>
    <property type="match status" value="1"/>
</dbReference>
<evidence type="ECO:0000256" key="6">
    <source>
        <dbReference type="SAM" id="MobiDB-lite"/>
    </source>
</evidence>
<evidence type="ECO:0000256" key="2">
    <source>
        <dbReference type="ARBA" id="ARBA00022630"/>
    </source>
</evidence>
<dbReference type="GO" id="GO:0016491">
    <property type="term" value="F:oxidoreductase activity"/>
    <property type="evidence" value="ECO:0007669"/>
    <property type="project" value="UniProtKB-KW"/>
</dbReference>
<comment type="cofactor">
    <cofactor evidence="1">
        <name>FAD</name>
        <dbReference type="ChEBI" id="CHEBI:57692"/>
    </cofactor>
</comment>
<dbReference type="Proteomes" id="UP000007350">
    <property type="component" value="Unassembled WGS sequence"/>
</dbReference>
<organism evidence="8 9">
    <name type="scientific">Trypanosoma cruzi marinkellei</name>
    <dbReference type="NCBI Taxonomy" id="85056"/>
    <lineage>
        <taxon>Eukaryota</taxon>
        <taxon>Discoba</taxon>
        <taxon>Euglenozoa</taxon>
        <taxon>Kinetoplastea</taxon>
        <taxon>Metakinetoplastina</taxon>
        <taxon>Trypanosomatida</taxon>
        <taxon>Trypanosomatidae</taxon>
        <taxon>Trypanosoma</taxon>
        <taxon>Schizotrypanum</taxon>
    </lineage>
</organism>
<keyword evidence="3" id="KW-0274">FAD</keyword>
<dbReference type="AlphaFoldDB" id="K2MU89"/>
<evidence type="ECO:0000313" key="8">
    <source>
        <dbReference type="EMBL" id="EKF30585.1"/>
    </source>
</evidence>
<dbReference type="EMBL" id="AHKC01011959">
    <property type="protein sequence ID" value="EKF30585.1"/>
    <property type="molecule type" value="Genomic_DNA"/>
</dbReference>
<evidence type="ECO:0000313" key="9">
    <source>
        <dbReference type="Proteomes" id="UP000007350"/>
    </source>
</evidence>
<keyword evidence="5" id="KW-0560">Oxidoreductase</keyword>
<comment type="caution">
    <text evidence="8">The sequence shown here is derived from an EMBL/GenBank/DDBJ whole genome shotgun (WGS) entry which is preliminary data.</text>
</comment>
<dbReference type="PANTHER" id="PTHR48467:SF1">
    <property type="entry name" value="GLUTAMATE SYNTHASE 1 [NADH], CHLOROPLASTIC-LIKE"/>
    <property type="match status" value="1"/>
</dbReference>
<keyword evidence="2" id="KW-0285">Flavoprotein</keyword>
<accession>K2MU89</accession>